<reference evidence="1 2" key="1">
    <citation type="submission" date="2019-02" db="EMBL/GenBank/DDBJ databases">
        <title>Deep-cultivation of Planctomycetes and their phenomic and genomic characterization uncovers novel biology.</title>
        <authorList>
            <person name="Wiegand S."/>
            <person name="Jogler M."/>
            <person name="Boedeker C."/>
            <person name="Pinto D."/>
            <person name="Vollmers J."/>
            <person name="Rivas-Marin E."/>
            <person name="Kohn T."/>
            <person name="Peeters S.H."/>
            <person name="Heuer A."/>
            <person name="Rast P."/>
            <person name="Oberbeckmann S."/>
            <person name="Bunk B."/>
            <person name="Jeske O."/>
            <person name="Meyerdierks A."/>
            <person name="Storesund J.E."/>
            <person name="Kallscheuer N."/>
            <person name="Luecker S."/>
            <person name="Lage O.M."/>
            <person name="Pohl T."/>
            <person name="Merkel B.J."/>
            <person name="Hornburger P."/>
            <person name="Mueller R.-W."/>
            <person name="Bruemmer F."/>
            <person name="Labrenz M."/>
            <person name="Spormann A.M."/>
            <person name="Op Den Camp H."/>
            <person name="Overmann J."/>
            <person name="Amann R."/>
            <person name="Jetten M.S.M."/>
            <person name="Mascher T."/>
            <person name="Medema M.H."/>
            <person name="Devos D.P."/>
            <person name="Kaster A.-K."/>
            <person name="Ovreas L."/>
            <person name="Rohde M."/>
            <person name="Galperin M.Y."/>
            <person name="Jogler C."/>
        </authorList>
    </citation>
    <scope>NUCLEOTIDE SEQUENCE [LARGE SCALE GENOMIC DNA]</scope>
    <source>
        <strain evidence="1 2">Pla52o</strain>
    </source>
</reference>
<accession>A0A5C6CMS5</accession>
<dbReference type="EMBL" id="SJPT01000002">
    <property type="protein sequence ID" value="TWU25385.1"/>
    <property type="molecule type" value="Genomic_DNA"/>
</dbReference>
<organism evidence="1 2">
    <name type="scientific">Novipirellula galeiformis</name>
    <dbReference type="NCBI Taxonomy" id="2528004"/>
    <lineage>
        <taxon>Bacteria</taxon>
        <taxon>Pseudomonadati</taxon>
        <taxon>Planctomycetota</taxon>
        <taxon>Planctomycetia</taxon>
        <taxon>Pirellulales</taxon>
        <taxon>Pirellulaceae</taxon>
        <taxon>Novipirellula</taxon>
    </lineage>
</organism>
<comment type="caution">
    <text evidence="1">The sequence shown here is derived from an EMBL/GenBank/DDBJ whole genome shotgun (WGS) entry which is preliminary data.</text>
</comment>
<name>A0A5C6CMS5_9BACT</name>
<protein>
    <submittedName>
        <fullName evidence="1">Uncharacterized protein</fullName>
    </submittedName>
</protein>
<dbReference type="Proteomes" id="UP000316304">
    <property type="component" value="Unassembled WGS sequence"/>
</dbReference>
<dbReference type="AlphaFoldDB" id="A0A5C6CMS5"/>
<proteinExistence type="predicted"/>
<gene>
    <name evidence="1" type="ORF">Pla52o_16860</name>
</gene>
<evidence type="ECO:0000313" key="1">
    <source>
        <dbReference type="EMBL" id="TWU25385.1"/>
    </source>
</evidence>
<keyword evidence="2" id="KW-1185">Reference proteome</keyword>
<sequence length="70" mass="8252">MPRLIRQDIGQQFILTFQVAAMTFAARFTRLALTKIFAALRIQDIKEERFCLFDNQSHMMLLMTVSSRNR</sequence>
<evidence type="ECO:0000313" key="2">
    <source>
        <dbReference type="Proteomes" id="UP000316304"/>
    </source>
</evidence>